<protein>
    <submittedName>
        <fullName evidence="1">CRISPR-associated protein, Cmr3</fullName>
    </submittedName>
</protein>
<dbReference type="CDD" id="cd09748">
    <property type="entry name" value="Cmr3_III-B"/>
    <property type="match status" value="1"/>
</dbReference>
<sequence length="390" mass="42922">MTVWIIEPRDPLIVRDGRPFGPVPGARAVSLAFPFPSTTTGAVRTRDGLDAVSRFQPSEIPRVKQIYVRGPLLVELDAGTGDVTRWLVPAPADALLLDLEPADTTRAILKRLVPLQLPPGAGTNLPEAMALVGMARRDPRKPCGKAPRYWDWGFFEQWLLDPHDREVPLADLGHNGPVRDARIHVSIRPETQTADEERGALFQTRGLEFTHLPEGRALSGARRLGLAVATDGPNLKPGIAPLGGERRLVFWRQSGKMLPSLPDALKEKIAALHHCRLILLTPAHFTAGWKPAWLLEGREGVVPSLRAVALRGCQTVSGWDFEKGKPKPTRRLAPAGTVYFLKLDGDSAAIKRWVDTIWMHCVSDGGQDRRDGFGLAVLGVWDGTFHRMEV</sequence>
<dbReference type="Pfam" id="PF09700">
    <property type="entry name" value="Cas_Cmr3"/>
    <property type="match status" value="1"/>
</dbReference>
<dbReference type="Proteomes" id="UP000009229">
    <property type="component" value="Chromosome"/>
</dbReference>
<dbReference type="EMBL" id="CP002770">
    <property type="protein sequence ID" value="AEG14070.1"/>
    <property type="molecule type" value="Genomic_DNA"/>
</dbReference>
<organism evidence="1 2">
    <name type="scientific">Desulfofundulus kuznetsovii (strain DSM 6115 / VKM B-1805 / 17)</name>
    <name type="common">Desulfotomaculum kuznetsovii</name>
    <dbReference type="NCBI Taxonomy" id="760568"/>
    <lineage>
        <taxon>Bacteria</taxon>
        <taxon>Bacillati</taxon>
        <taxon>Bacillota</taxon>
        <taxon>Clostridia</taxon>
        <taxon>Eubacteriales</taxon>
        <taxon>Peptococcaceae</taxon>
        <taxon>Desulfofundulus</taxon>
    </lineage>
</organism>
<dbReference type="RefSeq" id="WP_013821585.1">
    <property type="nucleotide sequence ID" value="NC_015573.1"/>
</dbReference>
<evidence type="ECO:0000313" key="2">
    <source>
        <dbReference type="Proteomes" id="UP000009229"/>
    </source>
</evidence>
<accession>A0AAU8P8I0</accession>
<dbReference type="AlphaFoldDB" id="A0AAU8P8I0"/>
<dbReference type="InterPro" id="IPR019117">
    <property type="entry name" value="CRISPR-assoc_protein_Cmr3"/>
</dbReference>
<name>A0AAU8P8I0_DESK7</name>
<dbReference type="Gene3D" id="3.30.70.2940">
    <property type="match status" value="1"/>
</dbReference>
<dbReference type="Gene3D" id="2.60.40.4350">
    <property type="match status" value="1"/>
</dbReference>
<reference evidence="2" key="1">
    <citation type="submission" date="2011-05" db="EMBL/GenBank/DDBJ databases">
        <title>Complete sequence of Desulfotomaculum kuznetsovii DSM 6115.</title>
        <authorList>
            <person name="Lucas S."/>
            <person name="Han J."/>
            <person name="Lapidus A."/>
            <person name="Cheng J.-F."/>
            <person name="Goodwin L."/>
            <person name="Pitluck S."/>
            <person name="Peters L."/>
            <person name="Mikhailova N."/>
            <person name="Lu M."/>
            <person name="Saunders E."/>
            <person name="Han C."/>
            <person name="Tapia R."/>
            <person name="Land M."/>
            <person name="Hauser L."/>
            <person name="Kyrpides N."/>
            <person name="Ivanova N."/>
            <person name="Pagani I."/>
            <person name="Nazina T."/>
            <person name="Ivanova A."/>
            <person name="Parshina S."/>
            <person name="Kuever J."/>
            <person name="Muyzer G."/>
            <person name="Plugge C."/>
            <person name="Stams A."/>
            <person name="Woyke T."/>
        </authorList>
    </citation>
    <scope>NUCLEOTIDE SEQUENCE [LARGE SCALE GENOMIC DNA]</scope>
    <source>
        <strain evidence="2">DSM 6115 / VKM B-1805 / 17</strain>
    </source>
</reference>
<keyword evidence="2" id="KW-1185">Reference proteome</keyword>
<gene>
    <name evidence="1" type="ordered locus">Desku_0446</name>
</gene>
<dbReference type="KEGG" id="dku:Desku_0446"/>
<evidence type="ECO:0000313" key="1">
    <source>
        <dbReference type="EMBL" id="AEG14070.1"/>
    </source>
</evidence>
<proteinExistence type="predicted"/>